<proteinExistence type="predicted"/>
<keyword evidence="3" id="KW-1185">Reference proteome</keyword>
<dbReference type="Proteomes" id="UP000319210">
    <property type="component" value="Unassembled WGS sequence"/>
</dbReference>
<comment type="caution">
    <text evidence="2">The sequence shown here is derived from an EMBL/GenBank/DDBJ whole genome shotgun (WGS) entry which is preliminary data.</text>
</comment>
<name>A0A4Y3R2D1_STRCI</name>
<organism evidence="2 3">
    <name type="scientific">Streptomyces cacaoi</name>
    <dbReference type="NCBI Taxonomy" id="1898"/>
    <lineage>
        <taxon>Bacteria</taxon>
        <taxon>Bacillati</taxon>
        <taxon>Actinomycetota</taxon>
        <taxon>Actinomycetes</taxon>
        <taxon>Kitasatosporales</taxon>
        <taxon>Streptomycetaceae</taxon>
        <taxon>Streptomyces</taxon>
    </lineage>
</organism>
<gene>
    <name evidence="2" type="ORF">SCA03_44360</name>
</gene>
<feature type="compositionally biased region" description="Low complexity" evidence="1">
    <location>
        <begin position="29"/>
        <end position="39"/>
    </location>
</feature>
<sequence length="96" mass="9980">MNGDGRAEGQSAPVSLPRETETAAHTARGRAMSRGGSRMTLRVGRVRMEGEGRVVVVWGPRRVVGVARGGAVTYSDRFPPCRCGRPGCPDGGGATG</sequence>
<accession>A0A4Y3R2D1</accession>
<protein>
    <submittedName>
        <fullName evidence="2">Uncharacterized protein</fullName>
    </submittedName>
</protein>
<evidence type="ECO:0000313" key="2">
    <source>
        <dbReference type="EMBL" id="GEB51885.1"/>
    </source>
</evidence>
<dbReference type="AlphaFoldDB" id="A0A4Y3R2D1"/>
<evidence type="ECO:0000256" key="1">
    <source>
        <dbReference type="SAM" id="MobiDB-lite"/>
    </source>
</evidence>
<dbReference type="EMBL" id="BJMM01000025">
    <property type="protein sequence ID" value="GEB51885.1"/>
    <property type="molecule type" value="Genomic_DNA"/>
</dbReference>
<reference evidence="2 3" key="1">
    <citation type="submission" date="2019-06" db="EMBL/GenBank/DDBJ databases">
        <title>Whole genome shotgun sequence of Streptomyces cacaoi subsp. cacaoi NBRC 12748.</title>
        <authorList>
            <person name="Hosoyama A."/>
            <person name="Uohara A."/>
            <person name="Ohji S."/>
            <person name="Ichikawa N."/>
        </authorList>
    </citation>
    <scope>NUCLEOTIDE SEQUENCE [LARGE SCALE GENOMIC DNA]</scope>
    <source>
        <strain evidence="2 3">NBRC 12748</strain>
    </source>
</reference>
<evidence type="ECO:0000313" key="3">
    <source>
        <dbReference type="Proteomes" id="UP000319210"/>
    </source>
</evidence>
<feature type="region of interest" description="Disordered" evidence="1">
    <location>
        <begin position="1"/>
        <end position="39"/>
    </location>
</feature>